<reference evidence="2" key="1">
    <citation type="submission" date="2016-06" db="EMBL/GenBank/DDBJ databases">
        <authorList>
            <person name="McIlroy S.J."/>
            <person name="Karst S.M."/>
            <person name="Albertsen M."/>
        </authorList>
    </citation>
    <scope>NUCLEOTIDE SEQUENCE [LARGE SCALE GENOMIC DNA]</scope>
</reference>
<sequence length="29" mass="3426">MARAFRTDEYTLLERNVTMPYVTSAERFG</sequence>
<evidence type="ECO:0000313" key="1">
    <source>
        <dbReference type="EMBL" id="SBT04074.1"/>
    </source>
</evidence>
<protein>
    <submittedName>
        <fullName evidence="1">Uncharacterized protein</fullName>
    </submittedName>
</protein>
<accession>A0A1A8XFW8</accession>
<evidence type="ECO:0000313" key="2">
    <source>
        <dbReference type="Proteomes" id="UP000199169"/>
    </source>
</evidence>
<name>A0A1A8XFW8_9PROT</name>
<gene>
    <name evidence="1" type="ORF">ACCAA_130052</name>
</gene>
<dbReference type="EMBL" id="FLQX01000035">
    <property type="protein sequence ID" value="SBT04074.1"/>
    <property type="molecule type" value="Genomic_DNA"/>
</dbReference>
<dbReference type="STRING" id="1860102.ACCAA_130052"/>
<dbReference type="Proteomes" id="UP000199169">
    <property type="component" value="Unassembled WGS sequence"/>
</dbReference>
<organism evidence="1 2">
    <name type="scientific">Candidatus Accumulibacter aalborgensis</name>
    <dbReference type="NCBI Taxonomy" id="1860102"/>
    <lineage>
        <taxon>Bacteria</taxon>
        <taxon>Pseudomonadati</taxon>
        <taxon>Pseudomonadota</taxon>
        <taxon>Betaproteobacteria</taxon>
        <taxon>Candidatus Accumulibacter</taxon>
    </lineage>
</organism>
<dbReference type="AlphaFoldDB" id="A0A1A8XFW8"/>
<keyword evidence="2" id="KW-1185">Reference proteome</keyword>
<proteinExistence type="predicted"/>